<feature type="domain" description="Ubiquitin-activating enzyme E1 C-terminal" evidence="1">
    <location>
        <begin position="1"/>
        <end position="138"/>
    </location>
</feature>
<name>A0AAU9IKJ7_9CILI</name>
<dbReference type="SMART" id="SM00985">
    <property type="entry name" value="UBA_e1_C"/>
    <property type="match status" value="1"/>
</dbReference>
<evidence type="ECO:0000313" key="2">
    <source>
        <dbReference type="EMBL" id="CAG9314271.1"/>
    </source>
</evidence>
<dbReference type="EMBL" id="CAJZBQ010000011">
    <property type="protein sequence ID" value="CAG9314271.1"/>
    <property type="molecule type" value="Genomic_DNA"/>
</dbReference>
<sequence>MRDCFMNLAISYFSFLEPQPAIMIKSVDYDETLAAPKKAYNDGFTKWDEIVVDGPCTIEELIENLKEKYKILAIQIGCGTKCLFNKYMAGNKDEIFKKEVYELYREISEDKTDGKTSVCLILYAVSAEDRTHMKLPPLKYIFSH</sequence>
<reference evidence="2" key="1">
    <citation type="submission" date="2021-09" db="EMBL/GenBank/DDBJ databases">
        <authorList>
            <consortium name="AG Swart"/>
            <person name="Singh M."/>
            <person name="Singh A."/>
            <person name="Seah K."/>
            <person name="Emmerich C."/>
        </authorList>
    </citation>
    <scope>NUCLEOTIDE SEQUENCE</scope>
    <source>
        <strain evidence="2">ATCC30299</strain>
    </source>
</reference>
<gene>
    <name evidence="2" type="ORF">BSTOLATCC_MIC10066</name>
</gene>
<dbReference type="Pfam" id="PF09358">
    <property type="entry name" value="E1_UFD"/>
    <property type="match status" value="1"/>
</dbReference>
<proteinExistence type="predicted"/>
<dbReference type="InterPro" id="IPR018965">
    <property type="entry name" value="Ub-activating_enz_E1_C"/>
</dbReference>
<dbReference type="Proteomes" id="UP001162131">
    <property type="component" value="Unassembled WGS sequence"/>
</dbReference>
<keyword evidence="3" id="KW-1185">Reference proteome</keyword>
<organism evidence="2 3">
    <name type="scientific">Blepharisma stoltei</name>
    <dbReference type="NCBI Taxonomy" id="1481888"/>
    <lineage>
        <taxon>Eukaryota</taxon>
        <taxon>Sar</taxon>
        <taxon>Alveolata</taxon>
        <taxon>Ciliophora</taxon>
        <taxon>Postciliodesmatophora</taxon>
        <taxon>Heterotrichea</taxon>
        <taxon>Heterotrichida</taxon>
        <taxon>Blepharismidae</taxon>
        <taxon>Blepharisma</taxon>
    </lineage>
</organism>
<protein>
    <recommendedName>
        <fullName evidence="1">Ubiquitin-activating enzyme E1 C-terminal domain-containing protein</fullName>
    </recommendedName>
</protein>
<evidence type="ECO:0000313" key="3">
    <source>
        <dbReference type="Proteomes" id="UP001162131"/>
    </source>
</evidence>
<accession>A0AAU9IKJ7</accession>
<dbReference type="AlphaFoldDB" id="A0AAU9IKJ7"/>
<evidence type="ECO:0000259" key="1">
    <source>
        <dbReference type="SMART" id="SM00985"/>
    </source>
</evidence>
<dbReference type="Gene3D" id="3.10.290.60">
    <property type="entry name" value="Ubiquitin-activating enzyme E1, UFD domain"/>
    <property type="match status" value="1"/>
</dbReference>
<comment type="caution">
    <text evidence="2">The sequence shown here is derived from an EMBL/GenBank/DDBJ whole genome shotgun (WGS) entry which is preliminary data.</text>
</comment>
<dbReference type="InterPro" id="IPR038252">
    <property type="entry name" value="UBA_E1_C_sf"/>
</dbReference>